<organism evidence="13 14">
    <name type="scientific">Methylopila capsulata</name>
    <dbReference type="NCBI Taxonomy" id="61654"/>
    <lineage>
        <taxon>Bacteria</taxon>
        <taxon>Pseudomonadati</taxon>
        <taxon>Pseudomonadota</taxon>
        <taxon>Alphaproteobacteria</taxon>
        <taxon>Hyphomicrobiales</taxon>
        <taxon>Methylopilaceae</taxon>
        <taxon>Methylopila</taxon>
    </lineage>
</organism>
<gene>
    <name evidence="13" type="ORF">GCM10008170_33440</name>
</gene>
<evidence type="ECO:0000313" key="14">
    <source>
        <dbReference type="Proteomes" id="UP001143400"/>
    </source>
</evidence>
<proteinExistence type="inferred from homology"/>
<feature type="compositionally biased region" description="Low complexity" evidence="12">
    <location>
        <begin position="295"/>
        <end position="314"/>
    </location>
</feature>
<dbReference type="InterPro" id="IPR010275">
    <property type="entry name" value="MepK"/>
</dbReference>
<feature type="compositionally biased region" description="Low complexity" evidence="12">
    <location>
        <begin position="322"/>
        <end position="333"/>
    </location>
</feature>
<sequence>MIKCCVVAPATTSQAIYKSQAGSLSEAKTSRRTALRRASRGVSAALLGAFALIAGSEGTQNAQANGDTRTLTLYHTHRGDRITVTFKRDGRYDANGLKQLSYFLRDWRNDKQTRMEPKLFDIVWEVHREVGRGQMINIVSSYRSPETNAYLRARSRGVAKSSQHMLGRAMDFYITGVPVSAVREAGMRLQRGGVGFYPTSGRPFVHLDAGSVRAWPRMSRSQLARLFPGGKTVHQPAEGGQMPGYQVALAELKSRGSVSVDEAYSGSSSGGKSFFARLFGSDEGDEADAAPTVVASAQPATRGRAAAASSAPQRGGDDEEGAAPAAAPTSAPQVRMVATRVPVPTPRPADFARAAQPAIVVAAAAVPMPPVAPARAVAAKPAPEAPIQVAQATIPTPPAGPDMVWRSGAQPLRGAQPAAEAGLAAVSSIPTPRPRPAAPQSAVAVLAALPTPTPAERQPRQIDAATASAYQAEATMLPPLPDAFLSKRQPQPEMTLAYAAPQASAPQPTDNRSRAVAAPQAQHKVPAPVVAADPNVRVLSPDSTPAAVYAAATAVRRAVLPAPAEPMVSARFEDAVRVAVSATPALRDADDATFVHPDQTHVAGLMTAPTAALVGGFGADPSHGARIDRFSGSSVMLLKVQSFAPAGSSTASLARSRG</sequence>
<evidence type="ECO:0000256" key="2">
    <source>
        <dbReference type="ARBA" id="ARBA00004776"/>
    </source>
</evidence>
<evidence type="ECO:0000256" key="9">
    <source>
        <dbReference type="ARBA" id="ARBA00023316"/>
    </source>
</evidence>
<feature type="compositionally biased region" description="Low complexity" evidence="12">
    <location>
        <begin position="499"/>
        <end position="508"/>
    </location>
</feature>
<evidence type="ECO:0000256" key="4">
    <source>
        <dbReference type="ARBA" id="ARBA00022723"/>
    </source>
</evidence>
<dbReference type="GO" id="GO:0046872">
    <property type="term" value="F:metal ion binding"/>
    <property type="evidence" value="ECO:0007669"/>
    <property type="project" value="UniProtKB-KW"/>
</dbReference>
<comment type="caution">
    <text evidence="13">The sequence shown here is derived from an EMBL/GenBank/DDBJ whole genome shotgun (WGS) entry which is preliminary data.</text>
</comment>
<name>A0A9W6IY04_9HYPH</name>
<dbReference type="EMBL" id="BSFF01000009">
    <property type="protein sequence ID" value="GLK57324.1"/>
    <property type="molecule type" value="Genomic_DNA"/>
</dbReference>
<feature type="region of interest" description="Disordered" evidence="12">
    <location>
        <begin position="285"/>
        <end position="333"/>
    </location>
</feature>
<protein>
    <recommendedName>
        <fullName evidence="11">Murein endopeptidase K</fullName>
    </recommendedName>
</protein>
<evidence type="ECO:0000256" key="1">
    <source>
        <dbReference type="ARBA" id="ARBA00001947"/>
    </source>
</evidence>
<dbReference type="GO" id="GO:0006508">
    <property type="term" value="P:proteolysis"/>
    <property type="evidence" value="ECO:0007669"/>
    <property type="project" value="UniProtKB-KW"/>
</dbReference>
<keyword evidence="13" id="KW-0067">ATP-binding</keyword>
<keyword evidence="6" id="KW-0378">Hydrolase</keyword>
<evidence type="ECO:0000313" key="13">
    <source>
        <dbReference type="EMBL" id="GLK57324.1"/>
    </source>
</evidence>
<keyword evidence="3" id="KW-0645">Protease</keyword>
<dbReference type="SUPFAM" id="SSF55166">
    <property type="entry name" value="Hedgehog/DD-peptidase"/>
    <property type="match status" value="1"/>
</dbReference>
<comment type="pathway">
    <text evidence="2">Cell wall biogenesis; cell wall polysaccharide biosynthesis.</text>
</comment>
<accession>A0A9W6IY04</accession>
<keyword evidence="7" id="KW-0862">Zinc</keyword>
<evidence type="ECO:0000256" key="8">
    <source>
        <dbReference type="ARBA" id="ARBA00023049"/>
    </source>
</evidence>
<dbReference type="Gene3D" id="3.30.1380.10">
    <property type="match status" value="1"/>
</dbReference>
<keyword evidence="5" id="KW-0732">Signal</keyword>
<dbReference type="AlphaFoldDB" id="A0A9W6IY04"/>
<evidence type="ECO:0000256" key="7">
    <source>
        <dbReference type="ARBA" id="ARBA00022833"/>
    </source>
</evidence>
<evidence type="ECO:0000256" key="12">
    <source>
        <dbReference type="SAM" id="MobiDB-lite"/>
    </source>
</evidence>
<dbReference type="InterPro" id="IPR009045">
    <property type="entry name" value="Zn_M74/Hedgehog-like"/>
</dbReference>
<dbReference type="PANTHER" id="PTHR37425">
    <property type="match status" value="1"/>
</dbReference>
<reference evidence="13" key="2">
    <citation type="submission" date="2023-01" db="EMBL/GenBank/DDBJ databases">
        <authorList>
            <person name="Sun Q."/>
            <person name="Evtushenko L."/>
        </authorList>
    </citation>
    <scope>NUCLEOTIDE SEQUENCE</scope>
    <source>
        <strain evidence="13">VKM B-1606</strain>
    </source>
</reference>
<comment type="similarity">
    <text evidence="10">Belongs to the peptidase M15 family.</text>
</comment>
<evidence type="ECO:0000256" key="3">
    <source>
        <dbReference type="ARBA" id="ARBA00022670"/>
    </source>
</evidence>
<evidence type="ECO:0000256" key="6">
    <source>
        <dbReference type="ARBA" id="ARBA00022801"/>
    </source>
</evidence>
<reference evidence="13" key="1">
    <citation type="journal article" date="2014" name="Int. J. Syst. Evol. Microbiol.">
        <title>Complete genome sequence of Corynebacterium casei LMG S-19264T (=DSM 44701T), isolated from a smear-ripened cheese.</title>
        <authorList>
            <consortium name="US DOE Joint Genome Institute (JGI-PGF)"/>
            <person name="Walter F."/>
            <person name="Albersmeier A."/>
            <person name="Kalinowski J."/>
            <person name="Ruckert C."/>
        </authorList>
    </citation>
    <scope>NUCLEOTIDE SEQUENCE</scope>
    <source>
        <strain evidence="13">VKM B-1606</strain>
    </source>
</reference>
<keyword evidence="13" id="KW-0547">Nucleotide-binding</keyword>
<dbReference type="GO" id="GO:0071555">
    <property type="term" value="P:cell wall organization"/>
    <property type="evidence" value="ECO:0007669"/>
    <property type="project" value="UniProtKB-KW"/>
</dbReference>
<dbReference type="Pfam" id="PF05951">
    <property type="entry name" value="Peptidase_M15_2"/>
    <property type="match status" value="1"/>
</dbReference>
<keyword evidence="9" id="KW-0961">Cell wall biogenesis/degradation</keyword>
<evidence type="ECO:0000256" key="5">
    <source>
        <dbReference type="ARBA" id="ARBA00022729"/>
    </source>
</evidence>
<dbReference type="Proteomes" id="UP001143400">
    <property type="component" value="Unassembled WGS sequence"/>
</dbReference>
<dbReference type="GO" id="GO:0008237">
    <property type="term" value="F:metallopeptidase activity"/>
    <property type="evidence" value="ECO:0007669"/>
    <property type="project" value="UniProtKB-KW"/>
</dbReference>
<dbReference type="PANTHER" id="PTHR37425:SF1">
    <property type="entry name" value="OUTER MEMBRANE PROTEIN"/>
    <property type="match status" value="1"/>
</dbReference>
<evidence type="ECO:0000256" key="11">
    <source>
        <dbReference type="ARBA" id="ARBA00093666"/>
    </source>
</evidence>
<keyword evidence="4" id="KW-0479">Metal-binding</keyword>
<feature type="region of interest" description="Disordered" evidence="12">
    <location>
        <begin position="499"/>
        <end position="522"/>
    </location>
</feature>
<evidence type="ECO:0000256" key="10">
    <source>
        <dbReference type="ARBA" id="ARBA00093448"/>
    </source>
</evidence>
<comment type="cofactor">
    <cofactor evidence="1">
        <name>Zn(2+)</name>
        <dbReference type="ChEBI" id="CHEBI:29105"/>
    </cofactor>
</comment>
<dbReference type="GO" id="GO:0005524">
    <property type="term" value="F:ATP binding"/>
    <property type="evidence" value="ECO:0007669"/>
    <property type="project" value="UniProtKB-KW"/>
</dbReference>
<keyword evidence="8" id="KW-0482">Metalloprotease</keyword>